<dbReference type="EMBL" id="JAPDDP010000042">
    <property type="protein sequence ID" value="MDA0182873.1"/>
    <property type="molecule type" value="Genomic_DNA"/>
</dbReference>
<proteinExistence type="predicted"/>
<dbReference type="AlphaFoldDB" id="A0A9X3NAK9"/>
<protein>
    <submittedName>
        <fullName evidence="3">FAD-binding oxidoreductase</fullName>
    </submittedName>
</protein>
<dbReference type="SUPFAM" id="SSF51971">
    <property type="entry name" value="Nucleotide-binding domain"/>
    <property type="match status" value="1"/>
</dbReference>
<dbReference type="PANTHER" id="PTHR13847:SF289">
    <property type="entry name" value="GLYCINE OXIDASE"/>
    <property type="match status" value="1"/>
</dbReference>
<dbReference type="Pfam" id="PF01266">
    <property type="entry name" value="DAO"/>
    <property type="match status" value="1"/>
</dbReference>
<dbReference type="PANTHER" id="PTHR13847">
    <property type="entry name" value="SARCOSINE DEHYDROGENASE-RELATED"/>
    <property type="match status" value="1"/>
</dbReference>
<dbReference type="Gene3D" id="3.50.50.60">
    <property type="entry name" value="FAD/NAD(P)-binding domain"/>
    <property type="match status" value="2"/>
</dbReference>
<keyword evidence="1" id="KW-0560">Oxidoreductase</keyword>
<name>A0A9X3NAK9_9ACTN</name>
<dbReference type="Proteomes" id="UP001147653">
    <property type="component" value="Unassembled WGS sequence"/>
</dbReference>
<evidence type="ECO:0000259" key="2">
    <source>
        <dbReference type="Pfam" id="PF01266"/>
    </source>
</evidence>
<organism evidence="3 4">
    <name type="scientific">Solirubrobacter phytolaccae</name>
    <dbReference type="NCBI Taxonomy" id="1404360"/>
    <lineage>
        <taxon>Bacteria</taxon>
        <taxon>Bacillati</taxon>
        <taxon>Actinomycetota</taxon>
        <taxon>Thermoleophilia</taxon>
        <taxon>Solirubrobacterales</taxon>
        <taxon>Solirubrobacteraceae</taxon>
        <taxon>Solirubrobacter</taxon>
    </lineage>
</organism>
<evidence type="ECO:0000256" key="1">
    <source>
        <dbReference type="ARBA" id="ARBA00023002"/>
    </source>
</evidence>
<evidence type="ECO:0000313" key="3">
    <source>
        <dbReference type="EMBL" id="MDA0182873.1"/>
    </source>
</evidence>
<dbReference type="GO" id="GO:0005737">
    <property type="term" value="C:cytoplasm"/>
    <property type="evidence" value="ECO:0007669"/>
    <property type="project" value="TreeGrafter"/>
</dbReference>
<evidence type="ECO:0000313" key="4">
    <source>
        <dbReference type="Proteomes" id="UP001147653"/>
    </source>
</evidence>
<reference evidence="3" key="1">
    <citation type="submission" date="2022-10" db="EMBL/GenBank/DDBJ databases">
        <title>The WGS of Solirubrobacter phytolaccae KCTC 29190.</title>
        <authorList>
            <person name="Jiang Z."/>
        </authorList>
    </citation>
    <scope>NUCLEOTIDE SEQUENCE</scope>
    <source>
        <strain evidence="3">KCTC 29190</strain>
    </source>
</reference>
<dbReference type="RefSeq" id="WP_270027256.1">
    <property type="nucleotide sequence ID" value="NZ_JAPDDP010000042.1"/>
</dbReference>
<dbReference type="Gene3D" id="3.30.9.10">
    <property type="entry name" value="D-Amino Acid Oxidase, subunit A, domain 2"/>
    <property type="match status" value="1"/>
</dbReference>
<dbReference type="InterPro" id="IPR006076">
    <property type="entry name" value="FAD-dep_OxRdtase"/>
</dbReference>
<gene>
    <name evidence="3" type="ORF">OJ997_21350</name>
</gene>
<comment type="caution">
    <text evidence="3">The sequence shown here is derived from an EMBL/GenBank/DDBJ whole genome shotgun (WGS) entry which is preliminary data.</text>
</comment>
<keyword evidence="4" id="KW-1185">Reference proteome</keyword>
<sequence>MSADFAVVGGGIVGCALAAFLAEGGARVVVHEREAIAAGASGRNSGVVQDPLDPALTGLYEESLAHYRALEGFTFPADPVGLLLVSEQPFEHPGAELIEDPHRLEPALAHGLFARRIDTGRPVPPAAAAHAWADRAKAAGARFVIGEPGPTDGPRVIAAGPWTGELLPLPITPVWGVVVEFELPDAPTHVLEEAGIDALTSDAVPETLFSAVTARGISAIGSTFEPERPAPEAKAPSIVAHATRFLPGLDRHPMRGLRACARPGSADGRPMLGRIGEEVYVASGHGAWGITLGPASARLVADLMLGRPAEIPPALDVTRFTSSPRR</sequence>
<dbReference type="GO" id="GO:0016491">
    <property type="term" value="F:oxidoreductase activity"/>
    <property type="evidence" value="ECO:0007669"/>
    <property type="project" value="UniProtKB-KW"/>
</dbReference>
<dbReference type="InterPro" id="IPR036188">
    <property type="entry name" value="FAD/NAD-bd_sf"/>
</dbReference>
<feature type="domain" description="FAD dependent oxidoreductase" evidence="2">
    <location>
        <begin position="4"/>
        <end position="303"/>
    </location>
</feature>
<accession>A0A9X3NAK9</accession>